<proteinExistence type="predicted"/>
<sequence>MINTTTANTSTNASANTNISVNANTKKYHKTKSCSMGYSKLTENALCVTVSNIFHFTLFSTSSMVVYATNAAGKSDAMVSS</sequence>
<dbReference type="AlphaFoldDB" id="A0AA36AGD3"/>
<accession>A0AA36AGD3</accession>
<dbReference type="EMBL" id="OX597814">
    <property type="protein sequence ID" value="CAI9715638.1"/>
    <property type="molecule type" value="Genomic_DNA"/>
</dbReference>
<evidence type="ECO:0000313" key="2">
    <source>
        <dbReference type="Proteomes" id="UP001162480"/>
    </source>
</evidence>
<keyword evidence="2" id="KW-1185">Reference proteome</keyword>
<evidence type="ECO:0000313" key="1">
    <source>
        <dbReference type="EMBL" id="CAI9715638.1"/>
    </source>
</evidence>
<organism evidence="1 2">
    <name type="scientific">Octopus vulgaris</name>
    <name type="common">Common octopus</name>
    <dbReference type="NCBI Taxonomy" id="6645"/>
    <lineage>
        <taxon>Eukaryota</taxon>
        <taxon>Metazoa</taxon>
        <taxon>Spiralia</taxon>
        <taxon>Lophotrochozoa</taxon>
        <taxon>Mollusca</taxon>
        <taxon>Cephalopoda</taxon>
        <taxon>Coleoidea</taxon>
        <taxon>Octopodiformes</taxon>
        <taxon>Octopoda</taxon>
        <taxon>Incirrata</taxon>
        <taxon>Octopodidae</taxon>
        <taxon>Octopus</taxon>
    </lineage>
</organism>
<name>A0AA36AGD3_OCTVU</name>
<dbReference type="Proteomes" id="UP001162480">
    <property type="component" value="Chromosome 1"/>
</dbReference>
<reference evidence="1" key="1">
    <citation type="submission" date="2023-08" db="EMBL/GenBank/DDBJ databases">
        <authorList>
            <person name="Alioto T."/>
            <person name="Alioto T."/>
            <person name="Gomez Garrido J."/>
        </authorList>
    </citation>
    <scope>NUCLEOTIDE SEQUENCE</scope>
</reference>
<protein>
    <submittedName>
        <fullName evidence="1">Uncharacterized protein</fullName>
    </submittedName>
</protein>
<gene>
    <name evidence="1" type="ORF">OCTVUL_1B008998</name>
</gene>